<accession>A0A8H3UCB8</accession>
<evidence type="ECO:0000313" key="1">
    <source>
        <dbReference type="EMBL" id="KAE9967020.1"/>
    </source>
</evidence>
<dbReference type="EMBL" id="WNWQ01000492">
    <property type="protein sequence ID" value="KAE9967020.1"/>
    <property type="molecule type" value="Genomic_DNA"/>
</dbReference>
<sequence>MKSPPSKAFLSNSSTSFNASTNMSSLLIESSKYLTQKQLLARQITSLTADLFLEVESMKNDKYKTPENVSYLTHAPSHLNNLKKIAGSMMVAEHQYNRLVLELDIFLARYAIPPSKSPVKTSAPGKDSDAECLAAMAAMKNDLSESIELLKLFIQNATRYCQEHVQKNEATDRICPCC</sequence>
<dbReference type="Proteomes" id="UP000433883">
    <property type="component" value="Unassembled WGS sequence"/>
</dbReference>
<evidence type="ECO:0000313" key="2">
    <source>
        <dbReference type="Proteomes" id="UP000433883"/>
    </source>
</evidence>
<organism evidence="1 2">
    <name type="scientific">Venturia inaequalis</name>
    <name type="common">Apple scab fungus</name>
    <dbReference type="NCBI Taxonomy" id="5025"/>
    <lineage>
        <taxon>Eukaryota</taxon>
        <taxon>Fungi</taxon>
        <taxon>Dikarya</taxon>
        <taxon>Ascomycota</taxon>
        <taxon>Pezizomycotina</taxon>
        <taxon>Dothideomycetes</taxon>
        <taxon>Pleosporomycetidae</taxon>
        <taxon>Venturiales</taxon>
        <taxon>Venturiaceae</taxon>
        <taxon>Venturia</taxon>
    </lineage>
</organism>
<comment type="caution">
    <text evidence="1">The sequence shown here is derived from an EMBL/GenBank/DDBJ whole genome shotgun (WGS) entry which is preliminary data.</text>
</comment>
<reference evidence="1 2" key="1">
    <citation type="submission" date="2019-11" db="EMBL/GenBank/DDBJ databases">
        <title>Venturia inaequalis Genome Resource.</title>
        <authorList>
            <person name="Lichtner F.J."/>
        </authorList>
    </citation>
    <scope>NUCLEOTIDE SEQUENCE [LARGE SCALE GENOMIC DNA]</scope>
    <source>
        <strain evidence="1">Bline_iso_100314</strain>
    </source>
</reference>
<name>A0A8H3UCB8_VENIN</name>
<proteinExistence type="predicted"/>
<dbReference type="AlphaFoldDB" id="A0A8H3UCB8"/>
<protein>
    <submittedName>
        <fullName evidence="1">Uncharacterized protein</fullName>
    </submittedName>
</protein>
<gene>
    <name evidence="1" type="ORF">BLS_006627</name>
</gene>